<protein>
    <recommendedName>
        <fullName evidence="4">Nucleotide exchange factor Fes1 domain-containing protein</fullName>
    </recommendedName>
</protein>
<feature type="domain" description="Nucleotide exchange factor Fes1" evidence="4">
    <location>
        <begin position="10"/>
        <end position="97"/>
    </location>
</feature>
<dbReference type="EMBL" id="CAJNON010000356">
    <property type="protein sequence ID" value="CAF1216146.1"/>
    <property type="molecule type" value="Genomic_DNA"/>
</dbReference>
<dbReference type="InterPro" id="IPR011989">
    <property type="entry name" value="ARM-like"/>
</dbReference>
<evidence type="ECO:0000313" key="6">
    <source>
        <dbReference type="EMBL" id="CAF1216146.1"/>
    </source>
</evidence>
<dbReference type="EMBL" id="CAJNOG010000387">
    <property type="protein sequence ID" value="CAF1213994.1"/>
    <property type="molecule type" value="Genomic_DNA"/>
</dbReference>
<comment type="caution">
    <text evidence="5">The sequence shown here is derived from an EMBL/GenBank/DDBJ whole genome shotgun (WGS) entry which is preliminary data.</text>
</comment>
<name>A0A814XCR4_9BILA</name>
<dbReference type="AlphaFoldDB" id="A0A814XCR4"/>
<evidence type="ECO:0000256" key="2">
    <source>
        <dbReference type="PROSITE-ProRule" id="PRU00259"/>
    </source>
</evidence>
<dbReference type="EMBL" id="CAJOAZ010004486">
    <property type="protein sequence ID" value="CAF4061455.1"/>
    <property type="molecule type" value="Genomic_DNA"/>
</dbReference>
<dbReference type="SUPFAM" id="SSF48371">
    <property type="entry name" value="ARM repeat"/>
    <property type="match status" value="1"/>
</dbReference>
<dbReference type="Proteomes" id="UP000663845">
    <property type="component" value="Unassembled WGS sequence"/>
</dbReference>
<dbReference type="SMART" id="SM00185">
    <property type="entry name" value="ARM"/>
    <property type="match status" value="3"/>
</dbReference>
<gene>
    <name evidence="5" type="ORF">JYZ213_LOCUS27619</name>
    <name evidence="7" type="ORF">OKA104_LOCUS33115</name>
    <name evidence="8" type="ORF">OXD698_LOCUS33152</name>
    <name evidence="6" type="ORF">VCS650_LOCUS26457</name>
</gene>
<dbReference type="InterPro" id="IPR013918">
    <property type="entry name" value="Nucleotide_exch_fac_Fes1"/>
</dbReference>
<dbReference type="Proteomes" id="UP000663881">
    <property type="component" value="Unassembled WGS sequence"/>
</dbReference>
<dbReference type="PANTHER" id="PTHR19316">
    <property type="entry name" value="PROTEIN FOLDING REGULATOR"/>
    <property type="match status" value="1"/>
</dbReference>
<dbReference type="OrthoDB" id="10250458at2759"/>
<evidence type="ECO:0000256" key="1">
    <source>
        <dbReference type="ARBA" id="ARBA00022737"/>
    </source>
</evidence>
<dbReference type="PANTHER" id="PTHR19316:SF18">
    <property type="entry name" value="HSP70-BINDING PROTEIN 1"/>
    <property type="match status" value="1"/>
</dbReference>
<dbReference type="Proteomes" id="UP000663891">
    <property type="component" value="Unassembled WGS sequence"/>
</dbReference>
<reference evidence="5" key="1">
    <citation type="submission" date="2021-02" db="EMBL/GenBank/DDBJ databases">
        <authorList>
            <person name="Nowell W R."/>
        </authorList>
    </citation>
    <scope>NUCLEOTIDE SEQUENCE</scope>
</reference>
<dbReference type="Pfam" id="PF08609">
    <property type="entry name" value="Fes1"/>
    <property type="match status" value="1"/>
</dbReference>
<dbReference type="InterPro" id="IPR000225">
    <property type="entry name" value="Armadillo"/>
</dbReference>
<feature type="repeat" description="ARM" evidence="2">
    <location>
        <begin position="102"/>
        <end position="144"/>
    </location>
</feature>
<dbReference type="GO" id="GO:0000774">
    <property type="term" value="F:adenyl-nucleotide exchange factor activity"/>
    <property type="evidence" value="ECO:0007669"/>
    <property type="project" value="TreeGrafter"/>
</dbReference>
<feature type="region of interest" description="Disordered" evidence="3">
    <location>
        <begin position="313"/>
        <end position="332"/>
    </location>
</feature>
<evidence type="ECO:0000256" key="3">
    <source>
        <dbReference type="SAM" id="MobiDB-lite"/>
    </source>
</evidence>
<evidence type="ECO:0000313" key="5">
    <source>
        <dbReference type="EMBL" id="CAF1213994.1"/>
    </source>
</evidence>
<evidence type="ECO:0000259" key="4">
    <source>
        <dbReference type="Pfam" id="PF08609"/>
    </source>
</evidence>
<evidence type="ECO:0000313" key="9">
    <source>
        <dbReference type="Proteomes" id="UP000663845"/>
    </source>
</evidence>
<accession>A0A814XCR4</accession>
<proteinExistence type="predicted"/>
<dbReference type="InterPro" id="IPR016024">
    <property type="entry name" value="ARM-type_fold"/>
</dbReference>
<evidence type="ECO:0000313" key="8">
    <source>
        <dbReference type="EMBL" id="CAF4061455.1"/>
    </source>
</evidence>
<dbReference type="EMBL" id="CAJOAY010004140">
    <property type="protein sequence ID" value="CAF4056455.1"/>
    <property type="molecule type" value="Genomic_DNA"/>
</dbReference>
<dbReference type="InterPro" id="IPR050693">
    <property type="entry name" value="Hsp70_NEF-Inhibitors"/>
</dbReference>
<dbReference type="Gene3D" id="1.25.10.10">
    <property type="entry name" value="Leucine-rich Repeat Variant"/>
    <property type="match status" value="1"/>
</dbReference>
<organism evidence="5 9">
    <name type="scientific">Adineta steineri</name>
    <dbReference type="NCBI Taxonomy" id="433720"/>
    <lineage>
        <taxon>Eukaryota</taxon>
        <taxon>Metazoa</taxon>
        <taxon>Spiralia</taxon>
        <taxon>Gnathifera</taxon>
        <taxon>Rotifera</taxon>
        <taxon>Eurotatoria</taxon>
        <taxon>Bdelloidea</taxon>
        <taxon>Adinetida</taxon>
        <taxon>Adinetidae</taxon>
        <taxon>Adineta</taxon>
    </lineage>
</organism>
<dbReference type="PROSITE" id="PS50176">
    <property type="entry name" value="ARM_REPEAT"/>
    <property type="match status" value="1"/>
</dbReference>
<dbReference type="Proteomes" id="UP000663844">
    <property type="component" value="Unassembled WGS sequence"/>
</dbReference>
<keyword evidence="1" id="KW-0677">Repeat</keyword>
<sequence length="332" mass="37278">MADSSKQGFLNSLFQWTVKSTAAEEAAKPTTTSDVKPMNEESKKWLNDALENMTVNPVDRLKLCISKIKDPQVDEQQKKEFLDELCHWSEELDLAKDFFTIGGLDILTPLLDHNNDGLRMQACSLLANLVQNNDHCQRIVVQSGLQQKLLKIVDKSNNPDLKTKAVTAISALIRGYTLGQLQLQKFQGAKILIRALASPIPRLQNKLCFLINTICSSSAQMKKLFYENGALEELIRLFNNEACPDHQHVLETIHTLSNAKPNAISLIVERDPSLAEHFQLKLYERRQAIQSSEDEQLDEMNLINQLQTLLGSPTTENIPASTTTDQQLVPTS</sequence>
<dbReference type="GO" id="GO:0005783">
    <property type="term" value="C:endoplasmic reticulum"/>
    <property type="evidence" value="ECO:0007669"/>
    <property type="project" value="TreeGrafter"/>
</dbReference>
<evidence type="ECO:0000313" key="7">
    <source>
        <dbReference type="EMBL" id="CAF4056455.1"/>
    </source>
</evidence>